<dbReference type="Pfam" id="PF01757">
    <property type="entry name" value="Acyl_transf_3"/>
    <property type="match status" value="1"/>
</dbReference>
<feature type="transmembrane region" description="Helical" evidence="1">
    <location>
        <begin position="16"/>
        <end position="36"/>
    </location>
</feature>
<reference evidence="3" key="1">
    <citation type="submission" date="2019-08" db="EMBL/GenBank/DDBJ databases">
        <authorList>
            <person name="Kucharzyk K."/>
            <person name="Murdoch R.W."/>
            <person name="Higgins S."/>
            <person name="Loffler F."/>
        </authorList>
    </citation>
    <scope>NUCLEOTIDE SEQUENCE</scope>
</reference>
<protein>
    <recommendedName>
        <fullName evidence="2">Acyltransferase 3 domain-containing protein</fullName>
    </recommendedName>
</protein>
<feature type="transmembrane region" description="Helical" evidence="1">
    <location>
        <begin position="248"/>
        <end position="267"/>
    </location>
</feature>
<keyword evidence="1" id="KW-0472">Membrane</keyword>
<dbReference type="PANTHER" id="PTHR37312">
    <property type="entry name" value="MEMBRANE-BOUND ACYLTRANSFERASE YKRP-RELATED"/>
    <property type="match status" value="1"/>
</dbReference>
<dbReference type="AlphaFoldDB" id="A0A645A756"/>
<evidence type="ECO:0000313" key="3">
    <source>
        <dbReference type="EMBL" id="MPM48942.1"/>
    </source>
</evidence>
<feature type="domain" description="Acyltransferase 3" evidence="2">
    <location>
        <begin position="12"/>
        <end position="325"/>
    </location>
</feature>
<dbReference type="InterPro" id="IPR052734">
    <property type="entry name" value="Nod_factor_acetyltransferase"/>
</dbReference>
<organism evidence="3">
    <name type="scientific">bioreactor metagenome</name>
    <dbReference type="NCBI Taxonomy" id="1076179"/>
    <lineage>
        <taxon>unclassified sequences</taxon>
        <taxon>metagenomes</taxon>
        <taxon>ecological metagenomes</taxon>
    </lineage>
</organism>
<feature type="transmembrane region" description="Helical" evidence="1">
    <location>
        <begin position="79"/>
        <end position="98"/>
    </location>
</feature>
<keyword evidence="1" id="KW-0812">Transmembrane</keyword>
<dbReference type="GO" id="GO:0016747">
    <property type="term" value="F:acyltransferase activity, transferring groups other than amino-acyl groups"/>
    <property type="evidence" value="ECO:0007669"/>
    <property type="project" value="InterPro"/>
</dbReference>
<feature type="transmembrane region" description="Helical" evidence="1">
    <location>
        <begin position="184"/>
        <end position="204"/>
    </location>
</feature>
<evidence type="ECO:0000256" key="1">
    <source>
        <dbReference type="SAM" id="Phobius"/>
    </source>
</evidence>
<feature type="transmembrane region" description="Helical" evidence="1">
    <location>
        <begin position="335"/>
        <end position="354"/>
    </location>
</feature>
<evidence type="ECO:0000259" key="2">
    <source>
        <dbReference type="Pfam" id="PF01757"/>
    </source>
</evidence>
<dbReference type="PANTHER" id="PTHR37312:SF1">
    <property type="entry name" value="MEMBRANE-BOUND ACYLTRANSFERASE YKRP-RELATED"/>
    <property type="match status" value="1"/>
</dbReference>
<proteinExistence type="predicted"/>
<gene>
    <name evidence="3" type="ORF">SDC9_95669</name>
</gene>
<sequence>MKKNKLDFRFNSEMNLLKMIGIVHVVISHVYAQLFSVLRQSYSFHMPLFYFISGYFYNQNHEKEKKKYIWSKFKKNVGLFYFYFFIMIIFSLIINWKYSISLGTISWYTIFVKPFTLGLGNPGFLMGPAWFILSLFLVQSVFIFLFPLIRKIFKKDLWQVLFFLTLGITSLYFCGKSWMRNEFLIMFSRTMIGMMFYYFGYFYSKNIEGKINIFNGKILGLSLIIISILVAMGINLKFDFASVGFDGRVFVPIITSILGIYISVFIAKGLNKIIKNENDILHVIGRNSLYIMIFQFLVFFIISLMFFKSYGVLDDFYSSLTIYPFCPSFININKFWPLYTVLGLLLPSLYGELVSKFKKNK</sequence>
<feature type="transmembrane region" description="Helical" evidence="1">
    <location>
        <begin position="288"/>
        <end position="307"/>
    </location>
</feature>
<comment type="caution">
    <text evidence="3">The sequence shown here is derived from an EMBL/GenBank/DDBJ whole genome shotgun (WGS) entry which is preliminary data.</text>
</comment>
<dbReference type="InterPro" id="IPR002656">
    <property type="entry name" value="Acyl_transf_3_dom"/>
</dbReference>
<feature type="transmembrane region" description="Helical" evidence="1">
    <location>
        <begin position="216"/>
        <end position="236"/>
    </location>
</feature>
<feature type="transmembrane region" description="Helical" evidence="1">
    <location>
        <begin position="42"/>
        <end position="58"/>
    </location>
</feature>
<name>A0A645A756_9ZZZZ</name>
<accession>A0A645A756</accession>
<dbReference type="EMBL" id="VSSQ01012318">
    <property type="protein sequence ID" value="MPM48942.1"/>
    <property type="molecule type" value="Genomic_DNA"/>
</dbReference>
<keyword evidence="1" id="KW-1133">Transmembrane helix</keyword>
<feature type="transmembrane region" description="Helical" evidence="1">
    <location>
        <begin position="129"/>
        <end position="148"/>
    </location>
</feature>
<feature type="transmembrane region" description="Helical" evidence="1">
    <location>
        <begin position="160"/>
        <end position="178"/>
    </location>
</feature>